<proteinExistence type="predicted"/>
<gene>
    <name evidence="1" type="ORF">C8D93_107106</name>
</gene>
<organism evidence="1 2">
    <name type="scientific">Sinimarinibacterium flocculans</name>
    <dbReference type="NCBI Taxonomy" id="985250"/>
    <lineage>
        <taxon>Bacteria</taxon>
        <taxon>Pseudomonadati</taxon>
        <taxon>Pseudomonadota</taxon>
        <taxon>Gammaproteobacteria</taxon>
        <taxon>Nevskiales</taxon>
        <taxon>Nevskiaceae</taxon>
        <taxon>Sinimarinibacterium</taxon>
    </lineage>
</organism>
<dbReference type="EMBL" id="QICN01000007">
    <property type="protein sequence ID" value="PXV66541.1"/>
    <property type="molecule type" value="Genomic_DNA"/>
</dbReference>
<sequence length="186" mass="20415">MLAGTLAGCAVDGGWMGAGDEAEYEQAHAAGQLAAPRDNRFYVEVHGDDRIQVFADAAEYERFRWTGRIERAVTAVGAGTPGQTVQYALNPVEAREQERRVGYQGAAQQMYDGRLGGHADRFYGEIHSDGRIYVFSDWATLQAFRHDGRVTATETFAALGPEQQTVIVAGPPEATLARFRAVHRLR</sequence>
<accession>A0A318E6Y1</accession>
<dbReference type="AlphaFoldDB" id="A0A318E6Y1"/>
<evidence type="ECO:0000313" key="1">
    <source>
        <dbReference type="EMBL" id="PXV66541.1"/>
    </source>
</evidence>
<dbReference type="Proteomes" id="UP000248330">
    <property type="component" value="Unassembled WGS sequence"/>
</dbReference>
<name>A0A318E6Y1_9GAMM</name>
<keyword evidence="2" id="KW-1185">Reference proteome</keyword>
<reference evidence="1 2" key="1">
    <citation type="submission" date="2018-04" db="EMBL/GenBank/DDBJ databases">
        <title>Genomic Encyclopedia of Type Strains, Phase IV (KMG-IV): sequencing the most valuable type-strain genomes for metagenomic binning, comparative biology and taxonomic classification.</title>
        <authorList>
            <person name="Goeker M."/>
        </authorList>
    </citation>
    <scope>NUCLEOTIDE SEQUENCE [LARGE SCALE GENOMIC DNA]</scope>
    <source>
        <strain evidence="1 2">DSM 104150</strain>
    </source>
</reference>
<protein>
    <submittedName>
        <fullName evidence="1">Uncharacterized protein</fullName>
    </submittedName>
</protein>
<evidence type="ECO:0000313" key="2">
    <source>
        <dbReference type="Proteomes" id="UP000248330"/>
    </source>
</evidence>
<comment type="caution">
    <text evidence="1">The sequence shown here is derived from an EMBL/GenBank/DDBJ whole genome shotgun (WGS) entry which is preliminary data.</text>
</comment>